<name>A0AAW9S2S8_9BACT</name>
<organism evidence="2 3">
    <name type="scientific">Rapidithrix thailandica</name>
    <dbReference type="NCBI Taxonomy" id="413964"/>
    <lineage>
        <taxon>Bacteria</taxon>
        <taxon>Pseudomonadati</taxon>
        <taxon>Bacteroidota</taxon>
        <taxon>Cytophagia</taxon>
        <taxon>Cytophagales</taxon>
        <taxon>Flammeovirgaceae</taxon>
        <taxon>Rapidithrix</taxon>
    </lineage>
</organism>
<dbReference type="Proteomes" id="UP001403385">
    <property type="component" value="Unassembled WGS sequence"/>
</dbReference>
<sequence length="166" mass="18738">MEHAISQKISPFLWFDGNAEEAVNYYTSIFKNSKIGSISRYGKEAAEVSGIPEGAVMSITFYLNGQEFMALNGGPQFTFSEAISFFIKCETQEETDEMWEQLSEGGEKQRCGWLKDKYGVSWQVVPNGLNELIHGEDAEKSRKAMQAMLQMDKLDIHKLKEAYAQG</sequence>
<dbReference type="PIRSF" id="PIRSF021700">
    <property type="entry name" value="3_dmu_93_MTrfase"/>
    <property type="match status" value="1"/>
</dbReference>
<dbReference type="PANTHER" id="PTHR33990:SF4">
    <property type="entry name" value="PHNB-LIKE DOMAIN-CONTAINING PROTEIN"/>
    <property type="match status" value="1"/>
</dbReference>
<gene>
    <name evidence="2" type="ORF">AAG747_26380</name>
</gene>
<reference evidence="2 3" key="1">
    <citation type="submission" date="2024-04" db="EMBL/GenBank/DDBJ databases">
        <title>Novel genus in family Flammeovirgaceae.</title>
        <authorList>
            <person name="Nguyen T.H."/>
            <person name="Vuong T.Q."/>
            <person name="Le H."/>
            <person name="Kim S.-G."/>
        </authorList>
    </citation>
    <scope>NUCLEOTIDE SEQUENCE [LARGE SCALE GENOMIC DNA]</scope>
    <source>
        <strain evidence="2 3">JCM 23209</strain>
    </source>
</reference>
<dbReference type="InterPro" id="IPR028973">
    <property type="entry name" value="PhnB-like"/>
</dbReference>
<evidence type="ECO:0000313" key="3">
    <source>
        <dbReference type="Proteomes" id="UP001403385"/>
    </source>
</evidence>
<dbReference type="Pfam" id="PF06983">
    <property type="entry name" value="3-dmu-9_3-mt"/>
    <property type="match status" value="1"/>
</dbReference>
<dbReference type="SUPFAM" id="SSF54593">
    <property type="entry name" value="Glyoxalase/Bleomycin resistance protein/Dihydroxybiphenyl dioxygenase"/>
    <property type="match status" value="1"/>
</dbReference>
<dbReference type="CDD" id="cd06588">
    <property type="entry name" value="PhnB_like"/>
    <property type="match status" value="1"/>
</dbReference>
<proteinExistence type="predicted"/>
<comment type="caution">
    <text evidence="2">The sequence shown here is derived from an EMBL/GenBank/DDBJ whole genome shotgun (WGS) entry which is preliminary data.</text>
</comment>
<dbReference type="EMBL" id="JBDKWZ010000023">
    <property type="protein sequence ID" value="MEN7551472.1"/>
    <property type="molecule type" value="Genomic_DNA"/>
</dbReference>
<keyword evidence="3" id="KW-1185">Reference proteome</keyword>
<feature type="domain" description="PhnB-like" evidence="1">
    <location>
        <begin position="7"/>
        <end position="125"/>
    </location>
</feature>
<dbReference type="InterPro" id="IPR009725">
    <property type="entry name" value="3_dmu_93_MTrfase"/>
</dbReference>
<dbReference type="AlphaFoldDB" id="A0AAW9S2S8"/>
<evidence type="ECO:0000259" key="1">
    <source>
        <dbReference type="Pfam" id="PF06983"/>
    </source>
</evidence>
<dbReference type="RefSeq" id="WP_346824253.1">
    <property type="nucleotide sequence ID" value="NZ_JBDKWZ010000023.1"/>
</dbReference>
<accession>A0AAW9S2S8</accession>
<dbReference type="PANTHER" id="PTHR33990">
    <property type="entry name" value="PROTEIN YJDN-RELATED"/>
    <property type="match status" value="1"/>
</dbReference>
<protein>
    <submittedName>
        <fullName evidence="2">VOC family protein</fullName>
    </submittedName>
</protein>
<dbReference type="Gene3D" id="3.10.180.10">
    <property type="entry name" value="2,3-Dihydroxybiphenyl 1,2-Dioxygenase, domain 1"/>
    <property type="match status" value="1"/>
</dbReference>
<evidence type="ECO:0000313" key="2">
    <source>
        <dbReference type="EMBL" id="MEN7551472.1"/>
    </source>
</evidence>
<dbReference type="InterPro" id="IPR029068">
    <property type="entry name" value="Glyas_Bleomycin-R_OHBP_Dase"/>
</dbReference>